<sequence>MSLDMKDKYNLSKREQSFLLRKNLVELVYNAGKFEGLNTTLLQTEEIIKHNRALNVNADDVVTILNLKKGYQIIETEETVSLLDFSKKANEIIAREDALIPGEFRTGGVTVSTMEGTYVPHRLTADQIESEFNDILAQEESKTKKGLSLFLFMTKNQIFWDGNKRTAVVTVNKYFYENGLGIFTIPHKEFIEFNELLSRYYHSNVQNNDDAILTFMYERCIFGIDYI</sequence>
<proteinExistence type="predicted"/>
<dbReference type="Proteomes" id="UP000813384">
    <property type="component" value="Unassembled WGS sequence"/>
</dbReference>
<dbReference type="InterPro" id="IPR036597">
    <property type="entry name" value="Fido-like_dom_sf"/>
</dbReference>
<feature type="domain" description="Fido" evidence="1">
    <location>
        <begin position="80"/>
        <end position="218"/>
    </location>
</feature>
<dbReference type="AlphaFoldDB" id="A0A9E3ZTK3"/>
<dbReference type="Pfam" id="PF02661">
    <property type="entry name" value="Fic"/>
    <property type="match status" value="1"/>
</dbReference>
<dbReference type="PROSITE" id="PS51459">
    <property type="entry name" value="FIDO"/>
    <property type="match status" value="1"/>
</dbReference>
<reference evidence="2" key="1">
    <citation type="journal article" date="2021" name="PeerJ">
        <title>Extensive microbial diversity within the chicken gut microbiome revealed by metagenomics and culture.</title>
        <authorList>
            <person name="Gilroy R."/>
            <person name="Ravi A."/>
            <person name="Getino M."/>
            <person name="Pursley I."/>
            <person name="Horton D.L."/>
            <person name="Alikhan N.F."/>
            <person name="Baker D."/>
            <person name="Gharbi K."/>
            <person name="Hall N."/>
            <person name="Watson M."/>
            <person name="Adriaenssens E.M."/>
            <person name="Foster-Nyarko E."/>
            <person name="Jarju S."/>
            <person name="Secka A."/>
            <person name="Antonio M."/>
            <person name="Oren A."/>
            <person name="Chaudhuri R.R."/>
            <person name="La Ragione R."/>
            <person name="Hildebrand F."/>
            <person name="Pallen M.J."/>
        </authorList>
    </citation>
    <scope>NUCLEOTIDE SEQUENCE</scope>
    <source>
        <strain evidence="2">150</strain>
    </source>
</reference>
<name>A0A9E3ZTK3_9ENTE</name>
<organism evidence="2 3">
    <name type="scientific">Enterococcus aquimarinus</name>
    <dbReference type="NCBI Taxonomy" id="328396"/>
    <lineage>
        <taxon>Bacteria</taxon>
        <taxon>Bacillati</taxon>
        <taxon>Bacillota</taxon>
        <taxon>Bacilli</taxon>
        <taxon>Lactobacillales</taxon>
        <taxon>Enterococcaceae</taxon>
        <taxon>Enterococcus</taxon>
    </lineage>
</organism>
<evidence type="ECO:0000313" key="2">
    <source>
        <dbReference type="EMBL" id="MCC9273426.1"/>
    </source>
</evidence>
<reference evidence="2" key="2">
    <citation type="submission" date="2021-11" db="EMBL/GenBank/DDBJ databases">
        <authorList>
            <person name="Gilroy R."/>
        </authorList>
    </citation>
    <scope>NUCLEOTIDE SEQUENCE</scope>
    <source>
        <strain evidence="2">150</strain>
    </source>
</reference>
<gene>
    <name evidence="2" type="ORF">K8V42_03945</name>
</gene>
<dbReference type="Gene3D" id="1.10.3290.10">
    <property type="entry name" value="Fido-like domain"/>
    <property type="match status" value="1"/>
</dbReference>
<protein>
    <submittedName>
        <fullName evidence="2">Fic family protein</fullName>
    </submittedName>
</protein>
<dbReference type="InterPro" id="IPR003812">
    <property type="entry name" value="Fido"/>
</dbReference>
<accession>A0A9E3ZTK3</accession>
<dbReference type="EMBL" id="JAJJVO010000059">
    <property type="protein sequence ID" value="MCC9273426.1"/>
    <property type="molecule type" value="Genomic_DNA"/>
</dbReference>
<dbReference type="SUPFAM" id="SSF140931">
    <property type="entry name" value="Fic-like"/>
    <property type="match status" value="1"/>
</dbReference>
<evidence type="ECO:0000313" key="3">
    <source>
        <dbReference type="Proteomes" id="UP000813384"/>
    </source>
</evidence>
<comment type="caution">
    <text evidence="2">The sequence shown here is derived from an EMBL/GenBank/DDBJ whole genome shotgun (WGS) entry which is preliminary data.</text>
</comment>
<evidence type="ECO:0000259" key="1">
    <source>
        <dbReference type="PROSITE" id="PS51459"/>
    </source>
</evidence>